<dbReference type="KEGG" id="cinf:CINF_0127"/>
<keyword evidence="1 3" id="KW-0328">Glycosyltransferase</keyword>
<dbReference type="Pfam" id="PF01075">
    <property type="entry name" value="Glyco_transf_9"/>
    <property type="match status" value="1"/>
</dbReference>
<dbReference type="GO" id="GO:0008713">
    <property type="term" value="F:ADP-heptose-lipopolysaccharide heptosyltransferase activity"/>
    <property type="evidence" value="ECO:0007669"/>
    <property type="project" value="TreeGrafter"/>
</dbReference>
<dbReference type="InterPro" id="IPR002201">
    <property type="entry name" value="Glyco_trans_9"/>
</dbReference>
<keyword evidence="2 3" id="KW-0808">Transferase</keyword>
<evidence type="ECO:0000313" key="3">
    <source>
        <dbReference type="EMBL" id="QLI04679.1"/>
    </source>
</evidence>
<dbReference type="RefSeq" id="WP_179975362.1">
    <property type="nucleotide sequence ID" value="NZ_CP049075.1"/>
</dbReference>
<dbReference type="CDD" id="cd03789">
    <property type="entry name" value="GT9_LPS_heptosyltransferase"/>
    <property type="match status" value="1"/>
</dbReference>
<dbReference type="SUPFAM" id="SSF53756">
    <property type="entry name" value="UDP-Glycosyltransferase/glycogen phosphorylase"/>
    <property type="match status" value="1"/>
</dbReference>
<proteinExistence type="predicted"/>
<dbReference type="InterPro" id="IPR051199">
    <property type="entry name" value="LPS_LOS_Heptosyltrfase"/>
</dbReference>
<name>A0A7H9CIQ3_9BACT</name>
<evidence type="ECO:0000256" key="2">
    <source>
        <dbReference type="ARBA" id="ARBA00022679"/>
    </source>
</evidence>
<dbReference type="AlphaFoldDB" id="A0A7H9CIQ3"/>
<dbReference type="GO" id="GO:0005829">
    <property type="term" value="C:cytosol"/>
    <property type="evidence" value="ECO:0007669"/>
    <property type="project" value="TreeGrafter"/>
</dbReference>
<dbReference type="Gene3D" id="3.40.50.2000">
    <property type="entry name" value="Glycogen Phosphorylase B"/>
    <property type="match status" value="2"/>
</dbReference>
<dbReference type="EMBL" id="CP049075">
    <property type="protein sequence ID" value="QLI04679.1"/>
    <property type="molecule type" value="Genomic_DNA"/>
</dbReference>
<sequence length="361" mass="40695">MKEIRKILIMKFRNIGDVLLSTPLISQLARIYPKAKIHFALNDGTQAVLEQNPYIEKLHIYQRERIKKGGFLARLKAEFAYFKSLKNENFDLIIQSTSGERGIILSALCRPRALIAYKSKNAFLNRFITHFLPAQGFRHSVICNLDAIKILNYEPTSAKVSIYFDDFSNFFSAKNALPANFIHMHAMSRWLFKCASDEINAQIIDFCELELGIKVVLTCANDEKEIQKSKQILNLAKAKPLNFLGTLNLKQVAFLSSKSRLFIGADTAIMHIAAAVDTPVIALFGPSGAMHWGPWDNSFLHSAYTQKNGLQNMGKHSVIQHSWDCVPCGKDGCDGSKISRCLNELDIKIIKNIIVEKIAKF</sequence>
<evidence type="ECO:0000256" key="1">
    <source>
        <dbReference type="ARBA" id="ARBA00022676"/>
    </source>
</evidence>
<dbReference type="PANTHER" id="PTHR30160">
    <property type="entry name" value="TETRAACYLDISACCHARIDE 4'-KINASE-RELATED"/>
    <property type="match status" value="1"/>
</dbReference>
<dbReference type="GO" id="GO:0009244">
    <property type="term" value="P:lipopolysaccharide core region biosynthetic process"/>
    <property type="evidence" value="ECO:0007669"/>
    <property type="project" value="TreeGrafter"/>
</dbReference>
<protein>
    <submittedName>
        <fullName evidence="3">Heptosyltransferase III</fullName>
        <ecNumber evidence="3">2.4.-.-</ecNumber>
    </submittedName>
</protein>
<dbReference type="EC" id="2.4.-.-" evidence="3"/>
<gene>
    <name evidence="3" type="primary">waaQ</name>
    <name evidence="3" type="ORF">CINF_0127</name>
</gene>
<evidence type="ECO:0000313" key="4">
    <source>
        <dbReference type="Proteomes" id="UP000509414"/>
    </source>
</evidence>
<dbReference type="PANTHER" id="PTHR30160:SF1">
    <property type="entry name" value="LIPOPOLYSACCHARIDE 1,2-N-ACETYLGLUCOSAMINETRANSFERASE-RELATED"/>
    <property type="match status" value="1"/>
</dbReference>
<organism evidence="3 4">
    <name type="scientific">Candidatus Campylobacter infans</name>
    <dbReference type="NCBI Taxonomy" id="2561898"/>
    <lineage>
        <taxon>Bacteria</taxon>
        <taxon>Pseudomonadati</taxon>
        <taxon>Campylobacterota</taxon>
        <taxon>Epsilonproteobacteria</taxon>
        <taxon>Campylobacterales</taxon>
        <taxon>Campylobacteraceae</taxon>
        <taxon>Campylobacter</taxon>
    </lineage>
</organism>
<reference evidence="3 4" key="1">
    <citation type="submission" date="2020-02" db="EMBL/GenBank/DDBJ databases">
        <title>Complete genome sequence of the novel Campylobacter species Candidatus Campylobacter infans.</title>
        <authorList>
            <person name="Duim B."/>
            <person name="Zomer A."/>
            <person name="van der Graaf L."/>
            <person name="Wagenaar J."/>
        </authorList>
    </citation>
    <scope>NUCLEOTIDE SEQUENCE [LARGE SCALE GENOMIC DNA]</scope>
    <source>
        <strain evidence="3 4">19S00001</strain>
    </source>
</reference>
<keyword evidence="4" id="KW-1185">Reference proteome</keyword>
<accession>A0A7H9CIQ3</accession>
<dbReference type="Proteomes" id="UP000509414">
    <property type="component" value="Chromosome"/>
</dbReference>